<dbReference type="PANTHER" id="PTHR38600">
    <property type="entry name" value="TRANSCRIPTIONAL REGULATORY PROTEIN"/>
    <property type="match status" value="1"/>
</dbReference>
<feature type="compositionally biased region" description="Gly residues" evidence="1">
    <location>
        <begin position="138"/>
        <end position="157"/>
    </location>
</feature>
<dbReference type="SMART" id="SM00418">
    <property type="entry name" value="HTH_ARSR"/>
    <property type="match status" value="1"/>
</dbReference>
<proteinExistence type="predicted"/>
<dbReference type="RefSeq" id="WP_108848922.1">
    <property type="nucleotide sequence ID" value="NZ_CP015449.1"/>
</dbReference>
<evidence type="ECO:0000313" key="4">
    <source>
        <dbReference type="Proteomes" id="UP000244928"/>
    </source>
</evidence>
<feature type="region of interest" description="Disordered" evidence="1">
    <location>
        <begin position="118"/>
        <end position="157"/>
    </location>
</feature>
<dbReference type="PROSITE" id="PS50987">
    <property type="entry name" value="HTH_ARSR_2"/>
    <property type="match status" value="1"/>
</dbReference>
<evidence type="ECO:0000256" key="1">
    <source>
        <dbReference type="SAM" id="MobiDB-lite"/>
    </source>
</evidence>
<accession>A0A2S1RBA7</accession>
<sequence length="157" mass="16964">MSSRNGEDPHDRLLSVEADGVFGALADRTRRRVLVRLADRPDDAGAVARDLGVSRQAVAKHLRILTDSGLVHARAHQRRQVHAVRPDRIREISDLLGAVSQGWDHRLAQVKERAERMERAEAAERAVSGEAAERAEGVGSGEGPESGERGSGPGASR</sequence>
<dbReference type="InterPro" id="IPR036390">
    <property type="entry name" value="WH_DNA-bd_sf"/>
</dbReference>
<dbReference type="PRINTS" id="PR00778">
    <property type="entry name" value="HTHARSR"/>
</dbReference>
<organism evidence="3 4">
    <name type="scientific">Dietzia lutea</name>
    <dbReference type="NCBI Taxonomy" id="546160"/>
    <lineage>
        <taxon>Bacteria</taxon>
        <taxon>Bacillati</taxon>
        <taxon>Actinomycetota</taxon>
        <taxon>Actinomycetes</taxon>
        <taxon>Mycobacteriales</taxon>
        <taxon>Dietziaceae</taxon>
        <taxon>Dietzia</taxon>
    </lineage>
</organism>
<dbReference type="Pfam" id="PF12840">
    <property type="entry name" value="HTH_20"/>
    <property type="match status" value="1"/>
</dbReference>
<feature type="domain" description="HTH arsR-type" evidence="2">
    <location>
        <begin position="10"/>
        <end position="104"/>
    </location>
</feature>
<gene>
    <name evidence="3" type="ORF">A6035_16860</name>
</gene>
<evidence type="ECO:0000313" key="3">
    <source>
        <dbReference type="EMBL" id="AWH93567.1"/>
    </source>
</evidence>
<evidence type="ECO:0000259" key="2">
    <source>
        <dbReference type="PROSITE" id="PS50987"/>
    </source>
</evidence>
<dbReference type="InterPro" id="IPR036388">
    <property type="entry name" value="WH-like_DNA-bd_sf"/>
</dbReference>
<dbReference type="EMBL" id="CP015449">
    <property type="protein sequence ID" value="AWH93567.1"/>
    <property type="molecule type" value="Genomic_DNA"/>
</dbReference>
<dbReference type="Gene3D" id="1.10.10.10">
    <property type="entry name" value="Winged helix-like DNA-binding domain superfamily/Winged helix DNA-binding domain"/>
    <property type="match status" value="1"/>
</dbReference>
<dbReference type="Proteomes" id="UP000244928">
    <property type="component" value="Chromosome"/>
</dbReference>
<keyword evidence="4" id="KW-1185">Reference proteome</keyword>
<dbReference type="SUPFAM" id="SSF46785">
    <property type="entry name" value="Winged helix' DNA-binding domain"/>
    <property type="match status" value="1"/>
</dbReference>
<dbReference type="PANTHER" id="PTHR38600:SF1">
    <property type="entry name" value="TRANSCRIPTIONAL REGULATORY PROTEIN"/>
    <property type="match status" value="1"/>
</dbReference>
<dbReference type="OrthoDB" id="3630048at2"/>
<dbReference type="AlphaFoldDB" id="A0A2S1RBA7"/>
<dbReference type="InterPro" id="IPR001845">
    <property type="entry name" value="HTH_ArsR_DNA-bd_dom"/>
</dbReference>
<reference evidence="3 4" key="1">
    <citation type="submission" date="2016-04" db="EMBL/GenBank/DDBJ databases">
        <title>Complete genome sequence of Dietzia lutea YIM 80766T, a strain isolated from desert soil in Egypt.</title>
        <authorList>
            <person name="Zhao J."/>
            <person name="Hu B."/>
            <person name="Geng S."/>
            <person name="Nie Y."/>
            <person name="Tang Y."/>
        </authorList>
    </citation>
    <scope>NUCLEOTIDE SEQUENCE [LARGE SCALE GENOMIC DNA]</scope>
    <source>
        <strain evidence="3 4">YIM 80766</strain>
    </source>
</reference>
<name>A0A2S1RBA7_9ACTN</name>
<dbReference type="GO" id="GO:0003700">
    <property type="term" value="F:DNA-binding transcription factor activity"/>
    <property type="evidence" value="ECO:0007669"/>
    <property type="project" value="InterPro"/>
</dbReference>
<protein>
    <submittedName>
        <fullName evidence="3">Transcriptional regulator</fullName>
    </submittedName>
</protein>
<dbReference type="KEGG" id="dlu:A6035_16860"/>